<feature type="region of interest" description="Disordered" evidence="1">
    <location>
        <begin position="1"/>
        <end position="55"/>
    </location>
</feature>
<accession>L5MJ31</accession>
<evidence type="ECO:0000256" key="1">
    <source>
        <dbReference type="SAM" id="MobiDB-lite"/>
    </source>
</evidence>
<protein>
    <submittedName>
        <fullName evidence="2">Uncharacterized protein</fullName>
    </submittedName>
</protein>
<dbReference type="AlphaFoldDB" id="L5MJ31"/>
<evidence type="ECO:0000313" key="2">
    <source>
        <dbReference type="EMBL" id="ELK38290.1"/>
    </source>
</evidence>
<organism evidence="2 3">
    <name type="scientific">Myotis davidii</name>
    <name type="common">David's myotis</name>
    <dbReference type="NCBI Taxonomy" id="225400"/>
    <lineage>
        <taxon>Eukaryota</taxon>
        <taxon>Metazoa</taxon>
        <taxon>Chordata</taxon>
        <taxon>Craniata</taxon>
        <taxon>Vertebrata</taxon>
        <taxon>Euteleostomi</taxon>
        <taxon>Mammalia</taxon>
        <taxon>Eutheria</taxon>
        <taxon>Laurasiatheria</taxon>
        <taxon>Chiroptera</taxon>
        <taxon>Yangochiroptera</taxon>
        <taxon>Vespertilionidae</taxon>
        <taxon>Myotis</taxon>
    </lineage>
</organism>
<feature type="compositionally biased region" description="Low complexity" evidence="1">
    <location>
        <begin position="32"/>
        <end position="43"/>
    </location>
</feature>
<dbReference type="EMBL" id="KB099074">
    <property type="protein sequence ID" value="ELK38290.1"/>
    <property type="molecule type" value="Genomic_DNA"/>
</dbReference>
<proteinExistence type="predicted"/>
<sequence>MMFARPSIPLASGKDKSKRAKRTPHVNSFGLSDSDSTYSTPDPGLSAGRMFPENSRMPRGVVWSRGPISSFQTGVQAE</sequence>
<gene>
    <name evidence="2" type="ORF">MDA_GLEAN10010147</name>
</gene>
<dbReference type="Proteomes" id="UP000010556">
    <property type="component" value="Unassembled WGS sequence"/>
</dbReference>
<reference evidence="3" key="1">
    <citation type="journal article" date="2013" name="Science">
        <title>Comparative analysis of bat genomes provides insight into the evolution of flight and immunity.</title>
        <authorList>
            <person name="Zhang G."/>
            <person name="Cowled C."/>
            <person name="Shi Z."/>
            <person name="Huang Z."/>
            <person name="Bishop-Lilly K.A."/>
            <person name="Fang X."/>
            <person name="Wynne J.W."/>
            <person name="Xiong Z."/>
            <person name="Baker M.L."/>
            <person name="Zhao W."/>
            <person name="Tachedjian M."/>
            <person name="Zhu Y."/>
            <person name="Zhou P."/>
            <person name="Jiang X."/>
            <person name="Ng J."/>
            <person name="Yang L."/>
            <person name="Wu L."/>
            <person name="Xiao J."/>
            <person name="Feng Y."/>
            <person name="Chen Y."/>
            <person name="Sun X."/>
            <person name="Zhang Y."/>
            <person name="Marsh G.A."/>
            <person name="Crameri G."/>
            <person name="Broder C.C."/>
            <person name="Frey K.G."/>
            <person name="Wang L.F."/>
            <person name="Wang J."/>
        </authorList>
    </citation>
    <scope>NUCLEOTIDE SEQUENCE [LARGE SCALE GENOMIC DNA]</scope>
</reference>
<name>L5MJ31_MYODS</name>
<keyword evidence="3" id="KW-1185">Reference proteome</keyword>
<evidence type="ECO:0000313" key="3">
    <source>
        <dbReference type="Proteomes" id="UP000010556"/>
    </source>
</evidence>